<comment type="caution">
    <text evidence="1">The sequence shown here is derived from an EMBL/GenBank/DDBJ whole genome shotgun (WGS) entry which is preliminary data.</text>
</comment>
<accession>A0A1N7SLF4</accession>
<organism evidence="1 2">
    <name type="scientific">Paraburkholderia piptadeniae</name>
    <dbReference type="NCBI Taxonomy" id="1701573"/>
    <lineage>
        <taxon>Bacteria</taxon>
        <taxon>Pseudomonadati</taxon>
        <taxon>Pseudomonadota</taxon>
        <taxon>Betaproteobacteria</taxon>
        <taxon>Burkholderiales</taxon>
        <taxon>Burkholderiaceae</taxon>
        <taxon>Paraburkholderia</taxon>
    </lineage>
</organism>
<dbReference type="AlphaFoldDB" id="A0A1N7SLF4"/>
<evidence type="ECO:0000313" key="2">
    <source>
        <dbReference type="Proteomes" id="UP000195569"/>
    </source>
</evidence>
<reference evidence="1" key="1">
    <citation type="submission" date="2016-12" db="EMBL/GenBank/DDBJ databases">
        <authorList>
            <person name="Moulin L."/>
        </authorList>
    </citation>
    <scope>NUCLEOTIDE SEQUENCE [LARGE SCALE GENOMIC DNA]</scope>
    <source>
        <strain evidence="1">STM 7183</strain>
    </source>
</reference>
<name>A0A1N7SLF4_9BURK</name>
<protein>
    <submittedName>
        <fullName evidence="1">Uncharacterized protein</fullName>
    </submittedName>
</protein>
<evidence type="ECO:0000313" key="1">
    <source>
        <dbReference type="EMBL" id="SIT48134.1"/>
    </source>
</evidence>
<sequence>MPIVRQPADAKSHVQKLCGGGTANPTSLHSGPRLGDVLYRFTLAFHTVYGSLGTLLRPQEDAWPACELTADSARKGTYIWGCVEAAATLPFAALAHHFTRPRLVRMRALRLLHPSGSPVDSTGKREETMTARRNVVAAASDYGCRSYCKFERELA</sequence>
<dbReference type="Proteomes" id="UP000195569">
    <property type="component" value="Unassembled WGS sequence"/>
</dbReference>
<gene>
    <name evidence="1" type="ORF">BN2476_630013</name>
</gene>
<keyword evidence="2" id="KW-1185">Reference proteome</keyword>
<dbReference type="EMBL" id="CYGY02000063">
    <property type="protein sequence ID" value="SIT48134.1"/>
    <property type="molecule type" value="Genomic_DNA"/>
</dbReference>
<proteinExistence type="predicted"/>